<comment type="similarity">
    <text evidence="10">Belongs to the NAD synthetase family.</text>
</comment>
<dbReference type="EMBL" id="CP035807">
    <property type="protein sequence ID" value="QEN04853.1"/>
    <property type="molecule type" value="Genomic_DNA"/>
</dbReference>
<keyword evidence="4 7" id="KW-0547">Nucleotide-binding</keyword>
<gene>
    <name evidence="7" type="primary">nadE</name>
    <name evidence="12" type="ORF">EW093_09095</name>
</gene>
<comment type="pathway">
    <text evidence="1 7 8">Cofactor biosynthesis; NAD(+) biosynthesis; NAD(+) from deamido-NAD(+) (L-Gln route): step 1/1.</text>
</comment>
<dbReference type="UniPathway" id="UPA00253">
    <property type="reaction ID" value="UER00334"/>
</dbReference>
<dbReference type="NCBIfam" id="NF010588">
    <property type="entry name" value="PRK13981.1"/>
    <property type="match status" value="1"/>
</dbReference>
<evidence type="ECO:0000256" key="8">
    <source>
        <dbReference type="PIRNR" id="PIRNR006630"/>
    </source>
</evidence>
<organism evidence="12 13">
    <name type="scientific">Thiospirochaeta perfilievii</name>
    <dbReference type="NCBI Taxonomy" id="252967"/>
    <lineage>
        <taxon>Bacteria</taxon>
        <taxon>Pseudomonadati</taxon>
        <taxon>Spirochaetota</taxon>
        <taxon>Spirochaetia</taxon>
        <taxon>Spirochaetales</taxon>
        <taxon>Spirochaetaceae</taxon>
        <taxon>Thiospirochaeta</taxon>
    </lineage>
</organism>
<evidence type="ECO:0000256" key="4">
    <source>
        <dbReference type="ARBA" id="ARBA00022741"/>
    </source>
</evidence>
<dbReference type="InterPro" id="IPR022310">
    <property type="entry name" value="NAD/GMP_synthase"/>
</dbReference>
<dbReference type="InterPro" id="IPR000132">
    <property type="entry name" value="Nitrilase/CN_hydratase_CS"/>
</dbReference>
<dbReference type="OrthoDB" id="9803818at2"/>
<evidence type="ECO:0000256" key="1">
    <source>
        <dbReference type="ARBA" id="ARBA00005188"/>
    </source>
</evidence>
<dbReference type="Gene3D" id="3.60.110.10">
    <property type="entry name" value="Carbon-nitrogen hydrolase"/>
    <property type="match status" value="1"/>
</dbReference>
<comment type="catalytic activity">
    <reaction evidence="7 8">
        <text>deamido-NAD(+) + L-glutamine + ATP + H2O = L-glutamate + AMP + diphosphate + NAD(+) + H(+)</text>
        <dbReference type="Rhea" id="RHEA:24384"/>
        <dbReference type="ChEBI" id="CHEBI:15377"/>
        <dbReference type="ChEBI" id="CHEBI:15378"/>
        <dbReference type="ChEBI" id="CHEBI:29985"/>
        <dbReference type="ChEBI" id="CHEBI:30616"/>
        <dbReference type="ChEBI" id="CHEBI:33019"/>
        <dbReference type="ChEBI" id="CHEBI:57540"/>
        <dbReference type="ChEBI" id="CHEBI:58359"/>
        <dbReference type="ChEBI" id="CHEBI:58437"/>
        <dbReference type="ChEBI" id="CHEBI:456215"/>
        <dbReference type="EC" id="6.3.5.1"/>
    </reaction>
</comment>
<proteinExistence type="inferred from homology"/>
<comment type="similarity">
    <text evidence="2 7 8">In the C-terminal section; belongs to the NAD synthetase family.</text>
</comment>
<accession>A0A5C1Q9P4</accession>
<evidence type="ECO:0000256" key="7">
    <source>
        <dbReference type="HAMAP-Rule" id="MF_02090"/>
    </source>
</evidence>
<dbReference type="EC" id="6.3.5.1" evidence="7 8"/>
<dbReference type="Proteomes" id="UP000323824">
    <property type="component" value="Chromosome"/>
</dbReference>
<evidence type="ECO:0000256" key="5">
    <source>
        <dbReference type="ARBA" id="ARBA00022840"/>
    </source>
</evidence>
<evidence type="ECO:0000259" key="11">
    <source>
        <dbReference type="PROSITE" id="PS50263"/>
    </source>
</evidence>
<evidence type="ECO:0000256" key="3">
    <source>
        <dbReference type="ARBA" id="ARBA00022598"/>
    </source>
</evidence>
<dbReference type="Pfam" id="PF00795">
    <property type="entry name" value="CN_hydrolase"/>
    <property type="match status" value="1"/>
</dbReference>
<dbReference type="Pfam" id="PF02540">
    <property type="entry name" value="NAD_synthase"/>
    <property type="match status" value="1"/>
</dbReference>
<dbReference type="GO" id="GO:0009435">
    <property type="term" value="P:NAD+ biosynthetic process"/>
    <property type="evidence" value="ECO:0007669"/>
    <property type="project" value="UniProtKB-UniRule"/>
</dbReference>
<dbReference type="SUPFAM" id="SSF56317">
    <property type="entry name" value="Carbon-nitrogen hydrolase"/>
    <property type="match status" value="1"/>
</dbReference>
<evidence type="ECO:0000256" key="10">
    <source>
        <dbReference type="RuleBase" id="RU003811"/>
    </source>
</evidence>
<dbReference type="GO" id="GO:0008795">
    <property type="term" value="F:NAD+ synthase activity"/>
    <property type="evidence" value="ECO:0007669"/>
    <property type="project" value="UniProtKB-UniRule"/>
</dbReference>
<dbReference type="NCBIfam" id="TIGR00552">
    <property type="entry name" value="nadE"/>
    <property type="match status" value="1"/>
</dbReference>
<keyword evidence="3 7" id="KW-0436">Ligase</keyword>
<protein>
    <recommendedName>
        <fullName evidence="7 8">Glutamine-dependent NAD(+) synthetase</fullName>
        <ecNumber evidence="7 8">6.3.5.1</ecNumber>
    </recommendedName>
    <alternativeName>
        <fullName evidence="7 8">NAD(+) synthase [glutamine-hydrolyzing]</fullName>
    </alternativeName>
</protein>
<feature type="binding site" evidence="7">
    <location>
        <position position="377"/>
    </location>
    <ligand>
        <name>deamido-NAD(+)</name>
        <dbReference type="ChEBI" id="CHEBI:58437"/>
        <note>ligand shared between two neighboring subunits</note>
    </ligand>
</feature>
<evidence type="ECO:0000313" key="12">
    <source>
        <dbReference type="EMBL" id="QEN04853.1"/>
    </source>
</evidence>
<feature type="active site" description="For glutaminase activity" evidence="7">
    <location>
        <position position="113"/>
    </location>
</feature>
<feature type="binding site" evidence="7">
    <location>
        <begin position="294"/>
        <end position="301"/>
    </location>
    <ligand>
        <name>ATP</name>
        <dbReference type="ChEBI" id="CHEBI:30616"/>
    </ligand>
</feature>
<feature type="binding site" evidence="7">
    <location>
        <position position="186"/>
    </location>
    <ligand>
        <name>L-glutamine</name>
        <dbReference type="ChEBI" id="CHEBI:58359"/>
    </ligand>
</feature>
<dbReference type="InterPro" id="IPR014445">
    <property type="entry name" value="Gln-dep_NAD_synthase"/>
</dbReference>
<dbReference type="PANTHER" id="PTHR23090:SF9">
    <property type="entry name" value="GLUTAMINE-DEPENDENT NAD(+) SYNTHETASE"/>
    <property type="match status" value="1"/>
</dbReference>
<dbReference type="GO" id="GO:0000257">
    <property type="term" value="F:nitrilase activity"/>
    <property type="evidence" value="ECO:0007669"/>
    <property type="project" value="UniProtKB-ARBA"/>
</dbReference>
<dbReference type="InterPro" id="IPR003010">
    <property type="entry name" value="C-N_Hydrolase"/>
</dbReference>
<dbReference type="SUPFAM" id="SSF52402">
    <property type="entry name" value="Adenine nucleotide alpha hydrolases-like"/>
    <property type="match status" value="1"/>
</dbReference>
<feature type="binding site" evidence="7">
    <location>
        <position position="516"/>
    </location>
    <ligand>
        <name>deamido-NAD(+)</name>
        <dbReference type="ChEBI" id="CHEBI:58437"/>
        <note>ligand shared between two neighboring subunits</note>
    </ligand>
</feature>
<reference evidence="12 13" key="2">
    <citation type="submission" date="2019-09" db="EMBL/GenBank/DDBJ databases">
        <title>Complete Genome Sequence and Methylome Analysis of free living Spirochaetas.</title>
        <authorList>
            <person name="Leshcheva N."/>
            <person name="Mikheeva N."/>
        </authorList>
    </citation>
    <scope>NUCLEOTIDE SEQUENCE [LARGE SCALE GENOMIC DNA]</scope>
    <source>
        <strain evidence="12 13">P</strain>
    </source>
</reference>
<evidence type="ECO:0000256" key="2">
    <source>
        <dbReference type="ARBA" id="ARBA00007145"/>
    </source>
</evidence>
<dbReference type="PROSITE" id="PS50263">
    <property type="entry name" value="CN_HYDROLASE"/>
    <property type="match status" value="1"/>
</dbReference>
<feature type="active site" description="Proton acceptor" evidence="9">
    <location>
        <position position="41"/>
    </location>
</feature>
<dbReference type="InterPro" id="IPR003694">
    <property type="entry name" value="NAD_synthase"/>
</dbReference>
<dbReference type="FunFam" id="3.40.50.620:FF:000106">
    <property type="entry name" value="Glutamine-dependent NAD(+) synthetase"/>
    <property type="match status" value="1"/>
</dbReference>
<dbReference type="PANTHER" id="PTHR23090">
    <property type="entry name" value="NH 3 /GLUTAMINE-DEPENDENT NAD + SYNTHETASE"/>
    <property type="match status" value="1"/>
</dbReference>
<feature type="binding site" evidence="7">
    <location>
        <position position="119"/>
    </location>
    <ligand>
        <name>L-glutamine</name>
        <dbReference type="ChEBI" id="CHEBI:58359"/>
    </ligand>
</feature>
<feature type="binding site" evidence="7">
    <location>
        <position position="406"/>
    </location>
    <ligand>
        <name>deamido-NAD(+)</name>
        <dbReference type="ChEBI" id="CHEBI:58437"/>
        <note>ligand shared between two neighboring subunits</note>
    </ligand>
</feature>
<keyword evidence="5 7" id="KW-0067">ATP-binding</keyword>
<dbReference type="GO" id="GO:0004359">
    <property type="term" value="F:glutaminase activity"/>
    <property type="evidence" value="ECO:0007669"/>
    <property type="project" value="InterPro"/>
</dbReference>
<keyword evidence="6 7" id="KW-0520">NAD</keyword>
<comment type="caution">
    <text evidence="7">Lacks conserved residue(s) required for the propagation of feature annotation.</text>
</comment>
<dbReference type="CDD" id="cd07570">
    <property type="entry name" value="GAT_Gln-NAD-synth"/>
    <property type="match status" value="1"/>
</dbReference>
<dbReference type="InterPro" id="IPR036526">
    <property type="entry name" value="C-N_Hydrolase_sf"/>
</dbReference>
<name>A0A5C1Q9P4_9SPIO</name>
<dbReference type="KEGG" id="sper:EW093_09095"/>
<dbReference type="GO" id="GO:0005524">
    <property type="term" value="F:ATP binding"/>
    <property type="evidence" value="ECO:0007669"/>
    <property type="project" value="UniProtKB-UniRule"/>
</dbReference>
<dbReference type="RefSeq" id="WP_149568093.1">
    <property type="nucleotide sequence ID" value="NZ_CP035807.1"/>
</dbReference>
<dbReference type="PIRSF" id="PIRSF006630">
    <property type="entry name" value="NADS_GAT"/>
    <property type="match status" value="1"/>
</dbReference>
<dbReference type="GO" id="GO:0005737">
    <property type="term" value="C:cytoplasm"/>
    <property type="evidence" value="ECO:0007669"/>
    <property type="project" value="InterPro"/>
</dbReference>
<dbReference type="CDD" id="cd00553">
    <property type="entry name" value="NAD_synthase"/>
    <property type="match status" value="1"/>
</dbReference>
<feature type="domain" description="CN hydrolase" evidence="11">
    <location>
        <begin position="1"/>
        <end position="256"/>
    </location>
</feature>
<comment type="function">
    <text evidence="7">Catalyzes the ATP-dependent amidation of deamido-NAD to form NAD. Uses L-glutamine as a nitrogen source.</text>
</comment>
<dbReference type="PROSITE" id="PS00920">
    <property type="entry name" value="NITRIL_CHT_1"/>
    <property type="match status" value="1"/>
</dbReference>
<dbReference type="GO" id="GO:0003952">
    <property type="term" value="F:NAD+ synthase (glutamine-hydrolyzing) activity"/>
    <property type="evidence" value="ECO:0007669"/>
    <property type="project" value="UniProtKB-UniRule"/>
</dbReference>
<keyword evidence="13" id="KW-1185">Reference proteome</keyword>
<feature type="binding site" evidence="7">
    <location>
        <position position="401"/>
    </location>
    <ligand>
        <name>ATP</name>
        <dbReference type="ChEBI" id="CHEBI:30616"/>
    </ligand>
</feature>
<dbReference type="Gene3D" id="3.40.50.620">
    <property type="entry name" value="HUPs"/>
    <property type="match status" value="1"/>
</dbReference>
<sequence length="546" mass="60901">MKIAAGQINPKIGDFKNNALNILEESIKAYKLGVDLIVFPEMSISGYPPMDLVNYDSFVNKNIQSLKWLQDNLTADIAICVGYVDFNSKLQGKRLVNRAVIIHNNKVIYSQDKTLLPTYDVFDEARYFEPGTVRTFFEFRGKKIGLAICEDIWWNHGEFSDKEYPENPVDDILSHNPDLIIVPSASPFYSGKTITRMEIVKDISSKGRCSVLYSNMIGANDNLIFDGNSFVVNSDSEVIAVAKGFEEDLMVVDLDSKLTIPEPKYEKYFEIESALSLGIKEYVRKCGLSSVIIGSSGGIDSALVAVLAVKALGKDNVKTFAMPSRYSSEGSRIDAKQLAENLGITYDELVIEPMFDSFLDTLSPYFSGTEPNVAEENIQARIRGTLLMAYSNKFGGMVLTTGNKSELATGYCTLYGDMAGGLSVIGDLFKTEVFELCYYINRSNEIIPKNILEKPPSAELRPDQKDEDTLPPYDILDGILELYIVHNKSLEDIVTEGYDFETVKFVLNLTARVEFKRNQVPPVLKVSKKAFGNGRRIPIARSLTEV</sequence>
<evidence type="ECO:0000256" key="6">
    <source>
        <dbReference type="ARBA" id="ARBA00023027"/>
    </source>
</evidence>
<evidence type="ECO:0000256" key="9">
    <source>
        <dbReference type="PROSITE-ProRule" id="PRU10139"/>
    </source>
</evidence>
<feature type="active site" description="Nucleophile; for glutaminase activity" evidence="7">
    <location>
        <position position="149"/>
    </location>
</feature>
<evidence type="ECO:0000313" key="13">
    <source>
        <dbReference type="Proteomes" id="UP000323824"/>
    </source>
</evidence>
<dbReference type="HAMAP" id="MF_02090">
    <property type="entry name" value="NadE_glutamine_dep"/>
    <property type="match status" value="1"/>
</dbReference>
<feature type="active site" description="Proton acceptor; for glutaminase activity" evidence="7">
    <location>
        <position position="41"/>
    </location>
</feature>
<feature type="binding site" evidence="7">
    <location>
        <position position="192"/>
    </location>
    <ligand>
        <name>L-glutamine</name>
        <dbReference type="ChEBI" id="CHEBI:58359"/>
    </ligand>
</feature>
<dbReference type="AlphaFoldDB" id="A0A5C1Q9P4"/>
<reference evidence="12 13" key="1">
    <citation type="submission" date="2019-02" db="EMBL/GenBank/DDBJ databases">
        <authorList>
            <person name="Fomenkov A."/>
            <person name="Dubinina G."/>
            <person name="Grabovich M."/>
            <person name="Vincze T."/>
            <person name="Roberts R.J."/>
        </authorList>
    </citation>
    <scope>NUCLEOTIDE SEQUENCE [LARGE SCALE GENOMIC DNA]</scope>
    <source>
        <strain evidence="12 13">P</strain>
    </source>
</reference>
<dbReference type="InterPro" id="IPR014729">
    <property type="entry name" value="Rossmann-like_a/b/a_fold"/>
</dbReference>